<feature type="chain" id="PRO_5003410799" evidence="3">
    <location>
        <begin position="24"/>
        <end position="418"/>
    </location>
</feature>
<keyword evidence="2" id="KW-0812">Transmembrane</keyword>
<organism evidence="4">
    <name type="scientific">Trypanosoma congolense (strain IL3000)</name>
    <dbReference type="NCBI Taxonomy" id="1068625"/>
    <lineage>
        <taxon>Eukaryota</taxon>
        <taxon>Discoba</taxon>
        <taxon>Euglenozoa</taxon>
        <taxon>Kinetoplastea</taxon>
        <taxon>Metakinetoplastina</taxon>
        <taxon>Trypanosomatida</taxon>
        <taxon>Trypanosomatidae</taxon>
        <taxon>Trypanosoma</taxon>
        <taxon>Nannomonas</taxon>
    </lineage>
</organism>
<feature type="region of interest" description="Disordered" evidence="1">
    <location>
        <begin position="129"/>
        <end position="149"/>
    </location>
</feature>
<protein>
    <submittedName>
        <fullName evidence="4">Uncharacterized protein TCIL3000_10_8410</fullName>
    </submittedName>
</protein>
<dbReference type="AlphaFoldDB" id="G0UXE8"/>
<proteinExistence type="predicted"/>
<dbReference type="EMBL" id="HE575323">
    <property type="protein sequence ID" value="CCC94065.1"/>
    <property type="molecule type" value="Genomic_DNA"/>
</dbReference>
<keyword evidence="3" id="KW-0732">Signal</keyword>
<name>G0UXE8_TRYCI</name>
<evidence type="ECO:0000256" key="3">
    <source>
        <dbReference type="SAM" id="SignalP"/>
    </source>
</evidence>
<evidence type="ECO:0000313" key="4">
    <source>
        <dbReference type="EMBL" id="CCC94065.1"/>
    </source>
</evidence>
<feature type="signal peptide" evidence="3">
    <location>
        <begin position="1"/>
        <end position="23"/>
    </location>
</feature>
<keyword evidence="2" id="KW-0472">Membrane</keyword>
<evidence type="ECO:0000256" key="1">
    <source>
        <dbReference type="SAM" id="MobiDB-lite"/>
    </source>
</evidence>
<accession>G0UXE8</accession>
<keyword evidence="2" id="KW-1133">Transmembrane helix</keyword>
<reference evidence="4" key="1">
    <citation type="journal article" date="2012" name="Proc. Natl. Acad. Sci. U.S.A.">
        <title>Antigenic diversity is generated by distinct evolutionary mechanisms in African trypanosome species.</title>
        <authorList>
            <person name="Jackson A.P."/>
            <person name="Berry A."/>
            <person name="Aslett M."/>
            <person name="Allison H.C."/>
            <person name="Burton P."/>
            <person name="Vavrova-Anderson J."/>
            <person name="Brown R."/>
            <person name="Browne H."/>
            <person name="Corton N."/>
            <person name="Hauser H."/>
            <person name="Gamble J."/>
            <person name="Gilderthorp R."/>
            <person name="Marcello L."/>
            <person name="McQuillan J."/>
            <person name="Otto T.D."/>
            <person name="Quail M.A."/>
            <person name="Sanders M.J."/>
            <person name="van Tonder A."/>
            <person name="Ginger M.L."/>
            <person name="Field M.C."/>
            <person name="Barry J.D."/>
            <person name="Hertz-Fowler C."/>
            <person name="Berriman M."/>
        </authorList>
    </citation>
    <scope>NUCLEOTIDE SEQUENCE</scope>
    <source>
        <strain evidence="4">IL3000</strain>
    </source>
</reference>
<feature type="transmembrane region" description="Helical" evidence="2">
    <location>
        <begin position="399"/>
        <end position="417"/>
    </location>
</feature>
<dbReference type="VEuPathDB" id="TriTrypDB:TcIL3000_10_8410"/>
<evidence type="ECO:0000256" key="2">
    <source>
        <dbReference type="SAM" id="Phobius"/>
    </source>
</evidence>
<dbReference type="Gene3D" id="1.20.5.110">
    <property type="match status" value="1"/>
</dbReference>
<gene>
    <name evidence="4" type="ORF">TCIL3000_10_8410</name>
</gene>
<sequence length="418" mass="46789">MAFFIFVICICLFFSYLDLKIMSERTTTLRELFNKNTPYHGGCDNFASLSALKSHPFYRAFQVVSSAAETSVRATRSSVKAALRAIEEFSPAVSDQESALLLHEAELLSASNAVRELSTSLKEGISQLGSSGSGSELFSRKEEGVGKGSATPSQHMLLHLLAGLETIEMYVGRWRLFLALCKEELMLYKREMFSFGRLSIFSCKDPARRNDNYGDVRSSSPVERKDKTQTAVLLTSSGDKNNSASKPKLAARVMVSVVDRVMKEATRRVSSTPLSVNSQVWSAIRGKVGVYKNTWGSNIPDNAVPQFEYSEKEEELLKEAGVQLEQRQRQVSAEDAKMVEASVRELSQLTSLMNERVVQQNEQFSILLKNTEAAHSNMQKGVTEVKVTLTYFWNSTRQLIAILWISIFTLLTANWLIR</sequence>
<dbReference type="SUPFAM" id="SSF58038">
    <property type="entry name" value="SNARE fusion complex"/>
    <property type="match status" value="1"/>
</dbReference>